<evidence type="ECO:0000313" key="5">
    <source>
        <dbReference type="EnsemblPlants" id="PNT62297"/>
    </source>
</evidence>
<sequence length="442" mass="46317">MGASARKPVQRGELRAELRKRIGDTGLLYHLLKHATGTVLPGSNGGGDRLRRRHNADGAMEYWLEPAELLVLRREAGVADPYWVPPPGWKPGDPVSPDACALAAKRQVEALAAELAGANQGTLSTEVKSEAAKAYISHKPYQENYECMMKANANLERQILSLEEKYASAARSNGKLEQEVFSLKEKYEAVLEKNTRLESQMAALSASFLSLKENLLLQNDHEQEHLLLQNGDEQEGLLLLNDNGDQPQQLLLMGPEQAPGDHLESREADKEESNGGSEAPEAAALGAGDGAATNSGGGGGGGKRTSRKCSVRICRPQGAFQWPDAQPSSPLTPTAAAAMAMDGGGGLALPPTPPSASSTNAASAKLLLLPAPASPPTPSAAGTGDVDLQAAAAVQPDSSHDLQLRQPSSWPCGATAGLPESKKTALEAGGVGTELALAHPSH</sequence>
<dbReference type="AlphaFoldDB" id="A0A2K2CJU7"/>
<feature type="coiled-coil region" evidence="1">
    <location>
        <begin position="145"/>
        <end position="207"/>
    </location>
</feature>
<name>A0A2K2CJU7_BRADI</name>
<dbReference type="OrthoDB" id="515863at2759"/>
<evidence type="ECO:0000259" key="3">
    <source>
        <dbReference type="Pfam" id="PF25874"/>
    </source>
</evidence>
<evidence type="ECO:0000313" key="4">
    <source>
        <dbReference type="EMBL" id="PNT62297.1"/>
    </source>
</evidence>
<dbReference type="Proteomes" id="UP000008810">
    <property type="component" value="Chromosome 4"/>
</dbReference>
<feature type="region of interest" description="Disordered" evidence="2">
    <location>
        <begin position="396"/>
        <end position="418"/>
    </location>
</feature>
<evidence type="ECO:0000313" key="6">
    <source>
        <dbReference type="Proteomes" id="UP000008810"/>
    </source>
</evidence>
<evidence type="ECO:0000256" key="1">
    <source>
        <dbReference type="SAM" id="Coils"/>
    </source>
</evidence>
<dbReference type="PANTHER" id="PTHR46740">
    <property type="entry name" value="PROTEIN DYAD"/>
    <property type="match status" value="1"/>
</dbReference>
<feature type="compositionally biased region" description="Basic and acidic residues" evidence="2">
    <location>
        <begin position="259"/>
        <end position="273"/>
    </location>
</feature>
<dbReference type="GO" id="GO:0007131">
    <property type="term" value="P:reciprocal meiotic recombination"/>
    <property type="evidence" value="ECO:0007669"/>
    <property type="project" value="InterPro"/>
</dbReference>
<dbReference type="InterPro" id="IPR059080">
    <property type="entry name" value="WHD_PTC1"/>
</dbReference>
<reference evidence="4" key="2">
    <citation type="submission" date="2017-06" db="EMBL/GenBank/DDBJ databases">
        <title>WGS assembly of Brachypodium distachyon.</title>
        <authorList>
            <consortium name="The International Brachypodium Initiative"/>
            <person name="Lucas S."/>
            <person name="Harmon-Smith M."/>
            <person name="Lail K."/>
            <person name="Tice H."/>
            <person name="Grimwood J."/>
            <person name="Bruce D."/>
            <person name="Barry K."/>
            <person name="Shu S."/>
            <person name="Lindquist E."/>
            <person name="Wang M."/>
            <person name="Pitluck S."/>
            <person name="Vogel J.P."/>
            <person name="Garvin D.F."/>
            <person name="Mockler T.C."/>
            <person name="Schmutz J."/>
            <person name="Rokhsar D."/>
            <person name="Bevan M.W."/>
        </authorList>
    </citation>
    <scope>NUCLEOTIDE SEQUENCE</scope>
    <source>
        <strain evidence="4">Bd21</strain>
    </source>
</reference>
<keyword evidence="6" id="KW-1185">Reference proteome</keyword>
<evidence type="ECO:0000256" key="2">
    <source>
        <dbReference type="SAM" id="MobiDB-lite"/>
    </source>
</evidence>
<dbReference type="STRING" id="15368.A0A2K2CJU7"/>
<dbReference type="Gramene" id="PNT62297">
    <property type="protein sequence ID" value="PNT62297"/>
    <property type="gene ID" value="BRADI_4g01255v3"/>
</dbReference>
<dbReference type="EMBL" id="CM000883">
    <property type="protein sequence ID" value="PNT62297.1"/>
    <property type="molecule type" value="Genomic_DNA"/>
</dbReference>
<keyword evidence="1" id="KW-0175">Coiled coil</keyword>
<dbReference type="ExpressionAtlas" id="A0A2K2CJU7">
    <property type="expression patterns" value="baseline"/>
</dbReference>
<feature type="compositionally biased region" description="Low complexity" evidence="2">
    <location>
        <begin position="275"/>
        <end position="294"/>
    </location>
</feature>
<feature type="domain" description="PTC1-like winged helix-turn-helix" evidence="3">
    <location>
        <begin position="5"/>
        <end position="65"/>
    </location>
</feature>
<reference evidence="5" key="3">
    <citation type="submission" date="2018-08" db="UniProtKB">
        <authorList>
            <consortium name="EnsemblPlants"/>
        </authorList>
    </citation>
    <scope>IDENTIFICATION</scope>
    <source>
        <strain evidence="5">cv. Bd21</strain>
    </source>
</reference>
<protein>
    <recommendedName>
        <fullName evidence="3">PTC1-like winged helix-turn-helix domain-containing protein</fullName>
    </recommendedName>
</protein>
<reference evidence="4 5" key="1">
    <citation type="journal article" date="2010" name="Nature">
        <title>Genome sequencing and analysis of the model grass Brachypodium distachyon.</title>
        <authorList>
            <consortium name="International Brachypodium Initiative"/>
        </authorList>
    </citation>
    <scope>NUCLEOTIDE SEQUENCE [LARGE SCALE GENOMIC DNA]</scope>
    <source>
        <strain evidence="4">Bd21</strain>
        <strain evidence="5">cv. Bd21</strain>
    </source>
</reference>
<dbReference type="InterPro" id="IPR044221">
    <property type="entry name" value="DYAD/AMEIOTIC1"/>
</dbReference>
<gene>
    <name evidence="5" type="primary">LOC100833948</name>
    <name evidence="4" type="ORF">BRADI_4g01255v3</name>
</gene>
<feature type="region of interest" description="Disordered" evidence="2">
    <location>
        <begin position="245"/>
        <end position="309"/>
    </location>
</feature>
<dbReference type="EnsemblPlants" id="PNT62297">
    <property type="protein sequence ID" value="PNT62297"/>
    <property type="gene ID" value="BRADI_4g01255v3"/>
</dbReference>
<accession>A0A2K2CJU7</accession>
<proteinExistence type="predicted"/>
<dbReference type="GO" id="GO:0051177">
    <property type="term" value="P:meiotic sister chromatid cohesion"/>
    <property type="evidence" value="ECO:0007669"/>
    <property type="project" value="InterPro"/>
</dbReference>
<dbReference type="PANTHER" id="PTHR46740:SF6">
    <property type="entry name" value="OS12G0623300 PROTEIN"/>
    <property type="match status" value="1"/>
</dbReference>
<dbReference type="Pfam" id="PF25874">
    <property type="entry name" value="WHD_plant_repro"/>
    <property type="match status" value="1"/>
</dbReference>
<organism evidence="4">
    <name type="scientific">Brachypodium distachyon</name>
    <name type="common">Purple false brome</name>
    <name type="synonym">Trachynia distachya</name>
    <dbReference type="NCBI Taxonomy" id="15368"/>
    <lineage>
        <taxon>Eukaryota</taxon>
        <taxon>Viridiplantae</taxon>
        <taxon>Streptophyta</taxon>
        <taxon>Embryophyta</taxon>
        <taxon>Tracheophyta</taxon>
        <taxon>Spermatophyta</taxon>
        <taxon>Magnoliopsida</taxon>
        <taxon>Liliopsida</taxon>
        <taxon>Poales</taxon>
        <taxon>Poaceae</taxon>
        <taxon>BOP clade</taxon>
        <taxon>Pooideae</taxon>
        <taxon>Stipodae</taxon>
        <taxon>Brachypodieae</taxon>
        <taxon>Brachypodium</taxon>
    </lineage>
</organism>